<evidence type="ECO:0000313" key="3">
    <source>
        <dbReference type="Proteomes" id="UP001341840"/>
    </source>
</evidence>
<name>A0ABU6VUW2_9FABA</name>
<protein>
    <submittedName>
        <fullName evidence="2">Uncharacterized protein</fullName>
    </submittedName>
</protein>
<accession>A0ABU6VUW2</accession>
<feature type="non-terminal residue" evidence="2">
    <location>
        <position position="96"/>
    </location>
</feature>
<keyword evidence="3" id="KW-1185">Reference proteome</keyword>
<feature type="region of interest" description="Disordered" evidence="1">
    <location>
        <begin position="1"/>
        <end position="28"/>
    </location>
</feature>
<reference evidence="2 3" key="1">
    <citation type="journal article" date="2023" name="Plants (Basel)">
        <title>Bridging the Gap: Combining Genomics and Transcriptomics Approaches to Understand Stylosanthes scabra, an Orphan Legume from the Brazilian Caatinga.</title>
        <authorList>
            <person name="Ferreira-Neto J.R.C."/>
            <person name="da Silva M.D."/>
            <person name="Binneck E."/>
            <person name="de Melo N.F."/>
            <person name="da Silva R.H."/>
            <person name="de Melo A.L.T.M."/>
            <person name="Pandolfi V."/>
            <person name="Bustamante F.O."/>
            <person name="Brasileiro-Vidal A.C."/>
            <person name="Benko-Iseppon A.M."/>
        </authorList>
    </citation>
    <scope>NUCLEOTIDE SEQUENCE [LARGE SCALE GENOMIC DNA]</scope>
    <source>
        <tissue evidence="2">Leaves</tissue>
    </source>
</reference>
<dbReference type="EMBL" id="JASCZI010152995">
    <property type="protein sequence ID" value="MED6176934.1"/>
    <property type="molecule type" value="Genomic_DNA"/>
</dbReference>
<evidence type="ECO:0000313" key="2">
    <source>
        <dbReference type="EMBL" id="MED6176934.1"/>
    </source>
</evidence>
<gene>
    <name evidence="2" type="ORF">PIB30_093056</name>
</gene>
<sequence length="96" mass="10927">MPALAPPPATHTNVPASFTRSSPHPTRKELMRALRRNERIMRRHEQLLLMLHPSMTSSVATCRKLGCYTSGVTNDIKILQVFDWVFPGQSMKPQEQ</sequence>
<proteinExistence type="predicted"/>
<dbReference type="Proteomes" id="UP001341840">
    <property type="component" value="Unassembled WGS sequence"/>
</dbReference>
<comment type="caution">
    <text evidence="2">The sequence shown here is derived from an EMBL/GenBank/DDBJ whole genome shotgun (WGS) entry which is preliminary data.</text>
</comment>
<evidence type="ECO:0000256" key="1">
    <source>
        <dbReference type="SAM" id="MobiDB-lite"/>
    </source>
</evidence>
<feature type="compositionally biased region" description="Polar residues" evidence="1">
    <location>
        <begin position="10"/>
        <end position="24"/>
    </location>
</feature>
<organism evidence="2 3">
    <name type="scientific">Stylosanthes scabra</name>
    <dbReference type="NCBI Taxonomy" id="79078"/>
    <lineage>
        <taxon>Eukaryota</taxon>
        <taxon>Viridiplantae</taxon>
        <taxon>Streptophyta</taxon>
        <taxon>Embryophyta</taxon>
        <taxon>Tracheophyta</taxon>
        <taxon>Spermatophyta</taxon>
        <taxon>Magnoliopsida</taxon>
        <taxon>eudicotyledons</taxon>
        <taxon>Gunneridae</taxon>
        <taxon>Pentapetalae</taxon>
        <taxon>rosids</taxon>
        <taxon>fabids</taxon>
        <taxon>Fabales</taxon>
        <taxon>Fabaceae</taxon>
        <taxon>Papilionoideae</taxon>
        <taxon>50 kb inversion clade</taxon>
        <taxon>dalbergioids sensu lato</taxon>
        <taxon>Dalbergieae</taxon>
        <taxon>Pterocarpus clade</taxon>
        <taxon>Stylosanthes</taxon>
    </lineage>
</organism>